<evidence type="ECO:0000313" key="3">
    <source>
        <dbReference type="EMBL" id="WNF30902.1"/>
    </source>
</evidence>
<feature type="compositionally biased region" description="Basic residues" evidence="1">
    <location>
        <begin position="494"/>
        <end position="505"/>
    </location>
</feature>
<evidence type="ECO:0000256" key="1">
    <source>
        <dbReference type="SAM" id="MobiDB-lite"/>
    </source>
</evidence>
<organism evidence="3 4">
    <name type="scientific">Streptomyces durocortorensis</name>
    <dbReference type="NCBI Taxonomy" id="2811104"/>
    <lineage>
        <taxon>Bacteria</taxon>
        <taxon>Bacillati</taxon>
        <taxon>Actinomycetota</taxon>
        <taxon>Actinomycetes</taxon>
        <taxon>Kitasatosporales</taxon>
        <taxon>Streptomycetaceae</taxon>
        <taxon>Streptomyces</taxon>
    </lineage>
</organism>
<feature type="domain" description="PucR C-terminal helix-turn-helix" evidence="2">
    <location>
        <begin position="304"/>
        <end position="358"/>
    </location>
</feature>
<dbReference type="InterPro" id="IPR042070">
    <property type="entry name" value="PucR_C-HTH_sf"/>
</dbReference>
<evidence type="ECO:0000313" key="4">
    <source>
        <dbReference type="Proteomes" id="UP001303236"/>
    </source>
</evidence>
<dbReference type="Gene3D" id="1.10.10.2840">
    <property type="entry name" value="PucR C-terminal helix-turn-helix domain"/>
    <property type="match status" value="2"/>
</dbReference>
<evidence type="ECO:0000259" key="2">
    <source>
        <dbReference type="Pfam" id="PF13556"/>
    </source>
</evidence>
<proteinExistence type="predicted"/>
<keyword evidence="4" id="KW-1185">Reference proteome</keyword>
<dbReference type="PANTHER" id="PTHR33744:SF1">
    <property type="entry name" value="DNA-BINDING TRANSCRIPTIONAL ACTIVATOR ADER"/>
    <property type="match status" value="1"/>
</dbReference>
<name>A0ABY9WA13_9ACTN</name>
<feature type="region of interest" description="Disordered" evidence="1">
    <location>
        <begin position="486"/>
        <end position="505"/>
    </location>
</feature>
<feature type="region of interest" description="Disordered" evidence="1">
    <location>
        <begin position="359"/>
        <end position="391"/>
    </location>
</feature>
<reference evidence="3 4" key="1">
    <citation type="submission" date="2023-09" db="EMBL/GenBank/DDBJ databases">
        <title>Genome completion map analysis of the actinomycetes C11-1.</title>
        <authorList>
            <person name="Qin P."/>
            <person name="Guan P."/>
        </authorList>
    </citation>
    <scope>NUCLEOTIDE SEQUENCE [LARGE SCALE GENOMIC DNA]</scope>
    <source>
        <strain evidence="3 4">C11-1</strain>
    </source>
</reference>
<dbReference type="Proteomes" id="UP001303236">
    <property type="component" value="Chromosome"/>
</dbReference>
<gene>
    <name evidence="3" type="ORF">RI138_30960</name>
</gene>
<dbReference type="InterPro" id="IPR051448">
    <property type="entry name" value="CdaR-like_regulators"/>
</dbReference>
<feature type="domain" description="PucR C-terminal helix-turn-helix" evidence="2">
    <location>
        <begin position="426"/>
        <end position="480"/>
    </location>
</feature>
<dbReference type="InterPro" id="IPR025736">
    <property type="entry name" value="PucR_C-HTH_dom"/>
</dbReference>
<dbReference type="PANTHER" id="PTHR33744">
    <property type="entry name" value="CARBOHYDRATE DIACID REGULATOR"/>
    <property type="match status" value="1"/>
</dbReference>
<dbReference type="Pfam" id="PF13556">
    <property type="entry name" value="HTH_30"/>
    <property type="match status" value="2"/>
</dbReference>
<protein>
    <submittedName>
        <fullName evidence="3">Helix-turn-helix domain-containing protein</fullName>
    </submittedName>
</protein>
<sequence length="505" mass="52952">MSTRGTAEPFEADPFRPRDTREAAADRLLRAAMRSGAHLISEAATLINGSAVLADPIAGAVYSTPAIAAATGVRAASHPQDHPHHVLRPAAGAVLVLHPAPVVRAEHTALVATTTAALLEVRGQRAAELRAEQMRLHSTLLRLLLGGHTTAVTDTLGADGLTHVTVYRLTGPDVPTAHQVLWRAARPSLAGHSGSCALIGELDGELLVAELHRGQDNGRILRLVSRVSERHHLLAGLAGPLPLADMPTAHADAAAARHSATPARRVVPADAVGATQLVRLLDPGSYSRWAAAVLGPLTPQHRHLLLVWLRTGSTPRAAAALGLSAGTLRTRLRELTALLGTDLDDATVRAHLLLALRAPASGDHPGHGHDGGQEGSGRTPPGSPATAGPYGPARLKTLPAGILDTAPALAWATALVGGLEPHLRIALACWLRHHAKTAPAATELHVHRTTLTVWLAQCAEHLDRNLDDAAVRAELHLALETTAATDGADDPRALPRRGGRTYRRT</sequence>
<accession>A0ABY9WA13</accession>
<dbReference type="EMBL" id="CP134500">
    <property type="protein sequence ID" value="WNF30902.1"/>
    <property type="molecule type" value="Genomic_DNA"/>
</dbReference>